<comment type="caution">
    <text evidence="1">The sequence shown here is derived from an EMBL/GenBank/DDBJ whole genome shotgun (WGS) entry which is preliminary data.</text>
</comment>
<sequence length="100" mass="11210">MDVVVCCFNARAKQLLELLLDSGFQKYLKWMTNKLAGNELAMIQQGTNVVSYASINALAIRKIFKKYDKILKGVRDKVHLATKFGVSFVGGKLDISGWKI</sequence>
<dbReference type="OMA" id="VVVCCFN"/>
<protein>
    <recommendedName>
        <fullName evidence="3">RING-type E3 ubiquitin transferase</fullName>
    </recommendedName>
</protein>
<evidence type="ECO:0000313" key="2">
    <source>
        <dbReference type="Proteomes" id="UP000824469"/>
    </source>
</evidence>
<dbReference type="PANTHER" id="PTHR46764:SF1">
    <property type="entry name" value="E3 UBIQUITIN-PROTEIN LIGASE NLA"/>
    <property type="match status" value="1"/>
</dbReference>
<gene>
    <name evidence="1" type="ORF">KI387_002476</name>
</gene>
<accession>A0AA38GWC3</accession>
<proteinExistence type="predicted"/>
<organism evidence="1 2">
    <name type="scientific">Taxus chinensis</name>
    <name type="common">Chinese yew</name>
    <name type="synonym">Taxus wallichiana var. chinensis</name>
    <dbReference type="NCBI Taxonomy" id="29808"/>
    <lineage>
        <taxon>Eukaryota</taxon>
        <taxon>Viridiplantae</taxon>
        <taxon>Streptophyta</taxon>
        <taxon>Embryophyta</taxon>
        <taxon>Tracheophyta</taxon>
        <taxon>Spermatophyta</taxon>
        <taxon>Pinopsida</taxon>
        <taxon>Pinidae</taxon>
        <taxon>Conifers II</taxon>
        <taxon>Cupressales</taxon>
        <taxon>Taxaceae</taxon>
        <taxon>Taxus</taxon>
    </lineage>
</organism>
<evidence type="ECO:0008006" key="3">
    <source>
        <dbReference type="Google" id="ProtNLM"/>
    </source>
</evidence>
<reference evidence="1 2" key="1">
    <citation type="journal article" date="2021" name="Nat. Plants">
        <title>The Taxus genome provides insights into paclitaxel biosynthesis.</title>
        <authorList>
            <person name="Xiong X."/>
            <person name="Gou J."/>
            <person name="Liao Q."/>
            <person name="Li Y."/>
            <person name="Zhou Q."/>
            <person name="Bi G."/>
            <person name="Li C."/>
            <person name="Du R."/>
            <person name="Wang X."/>
            <person name="Sun T."/>
            <person name="Guo L."/>
            <person name="Liang H."/>
            <person name="Lu P."/>
            <person name="Wu Y."/>
            <person name="Zhang Z."/>
            <person name="Ro D.K."/>
            <person name="Shang Y."/>
            <person name="Huang S."/>
            <person name="Yan J."/>
        </authorList>
    </citation>
    <scope>NUCLEOTIDE SEQUENCE [LARGE SCALE GENOMIC DNA]</scope>
    <source>
        <strain evidence="1">Ta-2019</strain>
    </source>
</reference>
<evidence type="ECO:0000313" key="1">
    <source>
        <dbReference type="EMBL" id="KAH9330368.1"/>
    </source>
</evidence>
<dbReference type="Proteomes" id="UP000824469">
    <property type="component" value="Unassembled WGS sequence"/>
</dbReference>
<dbReference type="InterPro" id="IPR033326">
    <property type="entry name" value="BAH1"/>
</dbReference>
<name>A0AA38GWC3_TAXCH</name>
<dbReference type="EMBL" id="JAHRHJ020000001">
    <property type="protein sequence ID" value="KAH9330368.1"/>
    <property type="molecule type" value="Genomic_DNA"/>
</dbReference>
<dbReference type="AlphaFoldDB" id="A0AA38GWC3"/>
<feature type="non-terminal residue" evidence="1">
    <location>
        <position position="100"/>
    </location>
</feature>
<keyword evidence="2" id="KW-1185">Reference proteome</keyword>
<dbReference type="PANTHER" id="PTHR46764">
    <property type="entry name" value="E3 UBIQUITIN-PROTEIN LIGASE BAH1"/>
    <property type="match status" value="1"/>
</dbReference>